<name>A0A3N2CPV7_9ACTN</name>
<organism evidence="2 3">
    <name type="scientific">Nocardioides aurantiacus</name>
    <dbReference type="NCBI Taxonomy" id="86796"/>
    <lineage>
        <taxon>Bacteria</taxon>
        <taxon>Bacillati</taxon>
        <taxon>Actinomycetota</taxon>
        <taxon>Actinomycetes</taxon>
        <taxon>Propionibacteriales</taxon>
        <taxon>Nocardioidaceae</taxon>
        <taxon>Nocardioides</taxon>
    </lineage>
</organism>
<proteinExistence type="predicted"/>
<dbReference type="GO" id="GO:0009231">
    <property type="term" value="P:riboflavin biosynthetic process"/>
    <property type="evidence" value="ECO:0007669"/>
    <property type="project" value="InterPro"/>
</dbReference>
<dbReference type="InterPro" id="IPR002734">
    <property type="entry name" value="RibDG_C"/>
</dbReference>
<dbReference type="OrthoDB" id="3471498at2"/>
<sequence length="183" mass="19657">MRPLRYSINVSLDGCVDHAAFGGTEAVQAVLHRHATDNLARSDGLLLGRVTYELMEAGFRADAESGTSTDPFVAGLHAARKHVVSRTLQHVDWNAELVRPDLAEGVARLKEQPGRGLLVGGVEVPLVLARAGLVDEYELVVHPVVVGHGPTLLAGLPAALDLRRVSSEDLGEGVVAHRYEPRR</sequence>
<dbReference type="AlphaFoldDB" id="A0A3N2CPV7"/>
<dbReference type="Gene3D" id="3.40.430.10">
    <property type="entry name" value="Dihydrofolate Reductase, subunit A"/>
    <property type="match status" value="1"/>
</dbReference>
<evidence type="ECO:0000313" key="2">
    <source>
        <dbReference type="EMBL" id="ROR89550.1"/>
    </source>
</evidence>
<gene>
    <name evidence="2" type="ORF">EDD33_0376</name>
</gene>
<dbReference type="RefSeq" id="WP_123388878.1">
    <property type="nucleotide sequence ID" value="NZ_RKHO01000001.1"/>
</dbReference>
<dbReference type="EMBL" id="RKHO01000001">
    <property type="protein sequence ID" value="ROR89550.1"/>
    <property type="molecule type" value="Genomic_DNA"/>
</dbReference>
<dbReference type="Proteomes" id="UP000281738">
    <property type="component" value="Unassembled WGS sequence"/>
</dbReference>
<keyword evidence="3" id="KW-1185">Reference proteome</keyword>
<evidence type="ECO:0000313" key="3">
    <source>
        <dbReference type="Proteomes" id="UP000281738"/>
    </source>
</evidence>
<dbReference type="SUPFAM" id="SSF53597">
    <property type="entry name" value="Dihydrofolate reductase-like"/>
    <property type="match status" value="1"/>
</dbReference>
<accession>A0A3N2CPV7</accession>
<comment type="caution">
    <text evidence="2">The sequence shown here is derived from an EMBL/GenBank/DDBJ whole genome shotgun (WGS) entry which is preliminary data.</text>
</comment>
<feature type="domain" description="Bacterial bifunctional deaminase-reductase C-terminal" evidence="1">
    <location>
        <begin position="5"/>
        <end position="175"/>
    </location>
</feature>
<protein>
    <submittedName>
        <fullName evidence="2">Dihydrofolate reductase</fullName>
    </submittedName>
</protein>
<dbReference type="GO" id="GO:0008703">
    <property type="term" value="F:5-amino-6-(5-phosphoribosylamino)uracil reductase activity"/>
    <property type="evidence" value="ECO:0007669"/>
    <property type="project" value="InterPro"/>
</dbReference>
<evidence type="ECO:0000259" key="1">
    <source>
        <dbReference type="Pfam" id="PF01872"/>
    </source>
</evidence>
<dbReference type="Pfam" id="PF01872">
    <property type="entry name" value="RibD_C"/>
    <property type="match status" value="1"/>
</dbReference>
<dbReference type="InterPro" id="IPR024072">
    <property type="entry name" value="DHFR-like_dom_sf"/>
</dbReference>
<reference evidence="2 3" key="1">
    <citation type="submission" date="2018-11" db="EMBL/GenBank/DDBJ databases">
        <title>Sequencing the genomes of 1000 actinobacteria strains.</title>
        <authorList>
            <person name="Klenk H.-P."/>
        </authorList>
    </citation>
    <scope>NUCLEOTIDE SEQUENCE [LARGE SCALE GENOMIC DNA]</scope>
    <source>
        <strain evidence="2 3">DSM 12652</strain>
    </source>
</reference>